<evidence type="ECO:0000313" key="2">
    <source>
        <dbReference type="Proteomes" id="UP000070498"/>
    </source>
</evidence>
<dbReference type="Proteomes" id="UP000070498">
    <property type="component" value="Unassembled WGS sequence"/>
</dbReference>
<reference evidence="1 2" key="1">
    <citation type="submission" date="2015-11" db="EMBL/GenBank/DDBJ databases">
        <title>Draft genome sequence of Agrobacterium sp. R89-1.</title>
        <authorList>
            <person name="Zahradnik J."/>
            <person name="Kyslikova E."/>
            <person name="Palyzova A."/>
            <person name="Kyslik P."/>
        </authorList>
    </citation>
    <scope>NUCLEOTIDE SEQUENCE [LARGE SCALE GENOMIC DNA]</scope>
    <source>
        <strain evidence="1 2">R89-1</strain>
    </source>
</reference>
<dbReference type="EMBL" id="LNUW01000031">
    <property type="protein sequence ID" value="KXG85737.1"/>
    <property type="molecule type" value="Genomic_DNA"/>
</dbReference>
<sequence length="96" mass="11359">MERKSLFGEFLRDWLKENIKYLGDYVEPSDQDYIARLRARELTELAKEKGYYADLVEELRGQPVLKFIISEYWRVGLEQKVLHSNSINSSTSKTVR</sequence>
<comment type="caution">
    <text evidence="1">The sequence shown here is derived from an EMBL/GenBank/DDBJ whole genome shotgun (WGS) entry which is preliminary data.</text>
</comment>
<evidence type="ECO:0008006" key="3">
    <source>
        <dbReference type="Google" id="ProtNLM"/>
    </source>
</evidence>
<name>A0A135P2S8_9HYPH</name>
<proteinExistence type="predicted"/>
<organism evidence="1 2">
    <name type="scientific">Agrobacterium bohemicum</name>
    <dbReference type="NCBI Taxonomy" id="2052828"/>
    <lineage>
        <taxon>Bacteria</taxon>
        <taxon>Pseudomonadati</taxon>
        <taxon>Pseudomonadota</taxon>
        <taxon>Alphaproteobacteria</taxon>
        <taxon>Hyphomicrobiales</taxon>
        <taxon>Rhizobiaceae</taxon>
        <taxon>Rhizobium/Agrobacterium group</taxon>
        <taxon>Agrobacterium</taxon>
    </lineage>
</organism>
<dbReference type="AlphaFoldDB" id="A0A135P2S8"/>
<keyword evidence="2" id="KW-1185">Reference proteome</keyword>
<gene>
    <name evidence="1" type="ORF">ATO67_06775</name>
</gene>
<dbReference type="STRING" id="2052828.ATO67_06775"/>
<accession>A0A135P2S8</accession>
<evidence type="ECO:0000313" key="1">
    <source>
        <dbReference type="EMBL" id="KXG85737.1"/>
    </source>
</evidence>
<protein>
    <recommendedName>
        <fullName evidence="3">DUF768 domain-containing protein</fullName>
    </recommendedName>
</protein>